<evidence type="ECO:0000313" key="2">
    <source>
        <dbReference type="Proteomes" id="UP000494206"/>
    </source>
</evidence>
<name>A0A8S1ELB9_9PELO</name>
<comment type="caution">
    <text evidence="1">The sequence shown here is derived from an EMBL/GenBank/DDBJ whole genome shotgun (WGS) entry which is preliminary data.</text>
</comment>
<sequence length="156" mass="16261">MLFSLASPPMSKQCQAAAVSVPVSSSSSSSPLSSSDTAVAQHHRNLSIAAEDAISNRSTWDRSPTVAATGAECLNERLKFLRSAPHKQASPPPVIIAVRDSVGCKEGGSAAIRGCLRVAATAGGVHADLGLIRGRHSDPVPISCSHVVVSLWRVKW</sequence>
<dbReference type="AlphaFoldDB" id="A0A8S1ELB9"/>
<organism evidence="1 2">
    <name type="scientific">Caenorhabditis bovis</name>
    <dbReference type="NCBI Taxonomy" id="2654633"/>
    <lineage>
        <taxon>Eukaryota</taxon>
        <taxon>Metazoa</taxon>
        <taxon>Ecdysozoa</taxon>
        <taxon>Nematoda</taxon>
        <taxon>Chromadorea</taxon>
        <taxon>Rhabditida</taxon>
        <taxon>Rhabditina</taxon>
        <taxon>Rhabditomorpha</taxon>
        <taxon>Rhabditoidea</taxon>
        <taxon>Rhabditidae</taxon>
        <taxon>Peloderinae</taxon>
        <taxon>Caenorhabditis</taxon>
    </lineage>
</organism>
<evidence type="ECO:0000313" key="1">
    <source>
        <dbReference type="EMBL" id="CAB3401002.1"/>
    </source>
</evidence>
<accession>A0A8S1ELB9</accession>
<reference evidence="1 2" key="1">
    <citation type="submission" date="2020-04" db="EMBL/GenBank/DDBJ databases">
        <authorList>
            <person name="Laetsch R D."/>
            <person name="Stevens L."/>
            <person name="Kumar S."/>
            <person name="Blaxter L. M."/>
        </authorList>
    </citation>
    <scope>NUCLEOTIDE SEQUENCE [LARGE SCALE GENOMIC DNA]</scope>
</reference>
<keyword evidence="2" id="KW-1185">Reference proteome</keyword>
<proteinExistence type="predicted"/>
<protein>
    <submittedName>
        <fullName evidence="1">Uncharacterized protein</fullName>
    </submittedName>
</protein>
<dbReference type="Proteomes" id="UP000494206">
    <property type="component" value="Unassembled WGS sequence"/>
</dbReference>
<dbReference type="EMBL" id="CADEPM010000002">
    <property type="protein sequence ID" value="CAB3401002.1"/>
    <property type="molecule type" value="Genomic_DNA"/>
</dbReference>
<gene>
    <name evidence="1" type="ORF">CBOVIS_LOCUS3814</name>
</gene>